<proteinExistence type="predicted"/>
<name>A0A0A9FZK7_ARUDO</name>
<reference evidence="1" key="2">
    <citation type="journal article" date="2015" name="Data Brief">
        <title>Shoot transcriptome of the giant reed, Arundo donax.</title>
        <authorList>
            <person name="Barrero R.A."/>
            <person name="Guerrero F.D."/>
            <person name="Moolhuijzen P."/>
            <person name="Goolsby J.A."/>
            <person name="Tidwell J."/>
            <person name="Bellgard S.E."/>
            <person name="Bellgard M.I."/>
        </authorList>
    </citation>
    <scope>NUCLEOTIDE SEQUENCE</scope>
    <source>
        <tissue evidence="1">Shoot tissue taken approximately 20 cm above the soil surface</tissue>
    </source>
</reference>
<organism evidence="1">
    <name type="scientific">Arundo donax</name>
    <name type="common">Giant reed</name>
    <name type="synonym">Donax arundinaceus</name>
    <dbReference type="NCBI Taxonomy" id="35708"/>
    <lineage>
        <taxon>Eukaryota</taxon>
        <taxon>Viridiplantae</taxon>
        <taxon>Streptophyta</taxon>
        <taxon>Embryophyta</taxon>
        <taxon>Tracheophyta</taxon>
        <taxon>Spermatophyta</taxon>
        <taxon>Magnoliopsida</taxon>
        <taxon>Liliopsida</taxon>
        <taxon>Poales</taxon>
        <taxon>Poaceae</taxon>
        <taxon>PACMAD clade</taxon>
        <taxon>Arundinoideae</taxon>
        <taxon>Arundineae</taxon>
        <taxon>Arundo</taxon>
    </lineage>
</organism>
<accession>A0A0A9FZK7</accession>
<reference evidence="1" key="1">
    <citation type="submission" date="2014-09" db="EMBL/GenBank/DDBJ databases">
        <authorList>
            <person name="Magalhaes I.L.F."/>
            <person name="Oliveira U."/>
            <person name="Santos F.R."/>
            <person name="Vidigal T.H.D.A."/>
            <person name="Brescovit A.D."/>
            <person name="Santos A.J."/>
        </authorList>
    </citation>
    <scope>NUCLEOTIDE SEQUENCE</scope>
    <source>
        <tissue evidence="1">Shoot tissue taken approximately 20 cm above the soil surface</tissue>
    </source>
</reference>
<dbReference type="EMBL" id="GBRH01182165">
    <property type="protein sequence ID" value="JAE15731.1"/>
    <property type="molecule type" value="Transcribed_RNA"/>
</dbReference>
<sequence>MNQNHDVRTGGSAERHLKGCLIMYSMNQVIN</sequence>
<evidence type="ECO:0000313" key="1">
    <source>
        <dbReference type="EMBL" id="JAE15731.1"/>
    </source>
</evidence>
<dbReference type="AlphaFoldDB" id="A0A0A9FZK7"/>
<protein>
    <submittedName>
        <fullName evidence="1">Uncharacterized protein</fullName>
    </submittedName>
</protein>